<evidence type="ECO:0000256" key="2">
    <source>
        <dbReference type="SAM" id="Phobius"/>
    </source>
</evidence>
<feature type="compositionally biased region" description="Basic residues" evidence="1">
    <location>
        <begin position="1"/>
        <end position="11"/>
    </location>
</feature>
<reference evidence="4" key="1">
    <citation type="journal article" date="2019" name="Int. J. Syst. Evol. Microbiol.">
        <title>The Global Catalogue of Microorganisms (GCM) 10K type strain sequencing project: providing services to taxonomists for standard genome sequencing and annotation.</title>
        <authorList>
            <consortium name="The Broad Institute Genomics Platform"/>
            <consortium name="The Broad Institute Genome Sequencing Center for Infectious Disease"/>
            <person name="Wu L."/>
            <person name="Ma J."/>
        </authorList>
    </citation>
    <scope>NUCLEOTIDE SEQUENCE [LARGE SCALE GENOMIC DNA]</scope>
    <source>
        <strain evidence="4">JCM 17809</strain>
    </source>
</reference>
<keyword evidence="4" id="KW-1185">Reference proteome</keyword>
<dbReference type="RefSeq" id="WP_345203797.1">
    <property type="nucleotide sequence ID" value="NZ_BAABGM010000008.1"/>
</dbReference>
<evidence type="ECO:0000313" key="4">
    <source>
        <dbReference type="Proteomes" id="UP001500945"/>
    </source>
</evidence>
<feature type="compositionally biased region" description="Polar residues" evidence="1">
    <location>
        <begin position="12"/>
        <end position="21"/>
    </location>
</feature>
<dbReference type="InterPro" id="IPR021449">
    <property type="entry name" value="DUF3099"/>
</dbReference>
<dbReference type="EMBL" id="BAABGM010000008">
    <property type="protein sequence ID" value="GAA4402635.1"/>
    <property type="molecule type" value="Genomic_DNA"/>
</dbReference>
<accession>A0ABP8KA68</accession>
<dbReference type="Proteomes" id="UP001500945">
    <property type="component" value="Unassembled WGS sequence"/>
</dbReference>
<evidence type="ECO:0000256" key="1">
    <source>
        <dbReference type="SAM" id="MobiDB-lite"/>
    </source>
</evidence>
<comment type="caution">
    <text evidence="3">The sequence shown here is derived from an EMBL/GenBank/DDBJ whole genome shotgun (WGS) entry which is preliminary data.</text>
</comment>
<gene>
    <name evidence="3" type="ORF">GCM10023168_13380</name>
</gene>
<organism evidence="3 4">
    <name type="scientific">Fodinibacter luteus</name>
    <dbReference type="NCBI Taxonomy" id="552064"/>
    <lineage>
        <taxon>Bacteria</taxon>
        <taxon>Bacillati</taxon>
        <taxon>Actinomycetota</taxon>
        <taxon>Actinomycetes</taxon>
        <taxon>Micrococcales</taxon>
        <taxon>Intrasporangiaceae</taxon>
        <taxon>Fodinibacter (ex Wang et al. 2009)</taxon>
    </lineage>
</organism>
<sequence length="108" mass="12074">MPTLHHHRRASHAQSVTSAPASRTEDQARRLRQYLVTMGIRTACFILLVVIDDWYRWIFAAGAVFLPFVAVVAANAVAPRVTGRVRPVVPVADDTRLITREPDSPTDR</sequence>
<keyword evidence="2" id="KW-1133">Transmembrane helix</keyword>
<feature type="transmembrane region" description="Helical" evidence="2">
    <location>
        <begin position="57"/>
        <end position="78"/>
    </location>
</feature>
<feature type="transmembrane region" description="Helical" evidence="2">
    <location>
        <begin position="33"/>
        <end position="51"/>
    </location>
</feature>
<evidence type="ECO:0008006" key="5">
    <source>
        <dbReference type="Google" id="ProtNLM"/>
    </source>
</evidence>
<dbReference type="Pfam" id="PF11298">
    <property type="entry name" value="DUF3099"/>
    <property type="match status" value="1"/>
</dbReference>
<feature type="region of interest" description="Disordered" evidence="1">
    <location>
        <begin position="1"/>
        <end position="24"/>
    </location>
</feature>
<protein>
    <recommendedName>
        <fullName evidence="5">DUF3099 domain-containing protein</fullName>
    </recommendedName>
</protein>
<keyword evidence="2" id="KW-0812">Transmembrane</keyword>
<evidence type="ECO:0000313" key="3">
    <source>
        <dbReference type="EMBL" id="GAA4402635.1"/>
    </source>
</evidence>
<proteinExistence type="predicted"/>
<keyword evidence="2" id="KW-0472">Membrane</keyword>
<name>A0ABP8KA68_9MICO</name>